<dbReference type="EMBL" id="CAJVCH010076379">
    <property type="protein sequence ID" value="CAG7721031.1"/>
    <property type="molecule type" value="Genomic_DNA"/>
</dbReference>
<protein>
    <submittedName>
        <fullName evidence="1">Uncharacterized protein</fullName>
    </submittedName>
</protein>
<organism evidence="1 2">
    <name type="scientific">Allacma fusca</name>
    <dbReference type="NCBI Taxonomy" id="39272"/>
    <lineage>
        <taxon>Eukaryota</taxon>
        <taxon>Metazoa</taxon>
        <taxon>Ecdysozoa</taxon>
        <taxon>Arthropoda</taxon>
        <taxon>Hexapoda</taxon>
        <taxon>Collembola</taxon>
        <taxon>Symphypleona</taxon>
        <taxon>Sminthuridae</taxon>
        <taxon>Allacma</taxon>
    </lineage>
</organism>
<name>A0A8J2JJH1_9HEXA</name>
<reference evidence="1" key="1">
    <citation type="submission" date="2021-06" db="EMBL/GenBank/DDBJ databases">
        <authorList>
            <person name="Hodson N. C."/>
            <person name="Mongue J. A."/>
            <person name="Jaron S. K."/>
        </authorList>
    </citation>
    <scope>NUCLEOTIDE SEQUENCE</scope>
</reference>
<evidence type="ECO:0000313" key="2">
    <source>
        <dbReference type="Proteomes" id="UP000708208"/>
    </source>
</evidence>
<evidence type="ECO:0000313" key="1">
    <source>
        <dbReference type="EMBL" id="CAG7721031.1"/>
    </source>
</evidence>
<dbReference type="Proteomes" id="UP000708208">
    <property type="component" value="Unassembled WGS sequence"/>
</dbReference>
<gene>
    <name evidence="1" type="ORF">AFUS01_LOCUS10280</name>
</gene>
<comment type="caution">
    <text evidence="1">The sequence shown here is derived from an EMBL/GenBank/DDBJ whole genome shotgun (WGS) entry which is preliminary data.</text>
</comment>
<accession>A0A8J2JJH1</accession>
<proteinExistence type="predicted"/>
<keyword evidence="2" id="KW-1185">Reference proteome</keyword>
<feature type="non-terminal residue" evidence="1">
    <location>
        <position position="1"/>
    </location>
</feature>
<sequence>MIMEMVVVVVVATT</sequence>